<dbReference type="SUPFAM" id="SSF53335">
    <property type="entry name" value="S-adenosyl-L-methionine-dependent methyltransferases"/>
    <property type="match status" value="1"/>
</dbReference>
<dbReference type="Gene3D" id="3.40.50.150">
    <property type="entry name" value="Vaccinia Virus protein VP39"/>
    <property type="match status" value="1"/>
</dbReference>
<dbReference type="RefSeq" id="WP_153118540.1">
    <property type="nucleotide sequence ID" value="NZ_CP134814.1"/>
</dbReference>
<dbReference type="EMBL" id="JANDXR010000006">
    <property type="protein sequence ID" value="MCP9501213.1"/>
    <property type="molecule type" value="Genomic_DNA"/>
</dbReference>
<reference evidence="5" key="1">
    <citation type="submission" date="2019-09" db="EMBL/GenBank/DDBJ databases">
        <title>Distinct polysaccharide growth profiles of human intestinal Prevotella copri isolates.</title>
        <authorList>
            <person name="Fehlner-Peach H."/>
            <person name="Magnabosco C."/>
            <person name="Raghavan V."/>
            <person name="Scher J.U."/>
            <person name="Tett A."/>
            <person name="Cox L.M."/>
            <person name="Gottsegen C."/>
            <person name="Watters A."/>
            <person name="Wiltshire- Gordon J.D."/>
            <person name="Segata N."/>
            <person name="Bonneau R."/>
            <person name="Littman D.R."/>
        </authorList>
    </citation>
    <scope>NUCLEOTIDE SEQUENCE [LARGE SCALE GENOMIC DNA]</scope>
    <source>
        <strain evidence="5">iAA108</strain>
    </source>
</reference>
<evidence type="ECO:0000313" key="2">
    <source>
        <dbReference type="EMBL" id="MCE4123576.1"/>
    </source>
</evidence>
<protein>
    <recommendedName>
        <fullName evidence="6">Methyltransferase domain-containing protein</fullName>
    </recommendedName>
</protein>
<evidence type="ECO:0000313" key="1">
    <source>
        <dbReference type="EMBL" id="MBV3407450.1"/>
    </source>
</evidence>
<proteinExistence type="predicted"/>
<reference evidence="2" key="3">
    <citation type="submission" date="2021-12" db="EMBL/GenBank/DDBJ databases">
        <authorList>
            <person name="Lv X."/>
        </authorList>
    </citation>
    <scope>NUCLEOTIDE SEQUENCE</scope>
    <source>
        <strain evidence="2">HF2106</strain>
    </source>
</reference>
<evidence type="ECO:0000313" key="5">
    <source>
        <dbReference type="Proteomes" id="UP000421408"/>
    </source>
</evidence>
<gene>
    <name evidence="4" type="ORF">F7D74_05180</name>
    <name evidence="1" type="ORF">KSW80_03345</name>
    <name evidence="2" type="ORF">LYY06_15260</name>
    <name evidence="3" type="ORF">NND11_06540</name>
</gene>
<dbReference type="EMBL" id="VZCC01000025">
    <property type="protein sequence ID" value="MQN83386.1"/>
    <property type="molecule type" value="Genomic_DNA"/>
</dbReference>
<comment type="caution">
    <text evidence="4">The sequence shown here is derived from an EMBL/GenBank/DDBJ whole genome shotgun (WGS) entry which is preliminary data.</text>
</comment>
<dbReference type="EMBL" id="JAHOEP010000006">
    <property type="protein sequence ID" value="MBV3407450.1"/>
    <property type="molecule type" value="Genomic_DNA"/>
</dbReference>
<dbReference type="Proteomes" id="UP001206014">
    <property type="component" value="Unassembled WGS sequence"/>
</dbReference>
<evidence type="ECO:0008006" key="6">
    <source>
        <dbReference type="Google" id="ProtNLM"/>
    </source>
</evidence>
<dbReference type="EMBL" id="JAJTVO010000043">
    <property type="protein sequence ID" value="MCE4123576.1"/>
    <property type="molecule type" value="Genomic_DNA"/>
</dbReference>
<evidence type="ECO:0000313" key="4">
    <source>
        <dbReference type="EMBL" id="MQN83386.1"/>
    </source>
</evidence>
<evidence type="ECO:0000313" key="3">
    <source>
        <dbReference type="EMBL" id="MCP9501213.1"/>
    </source>
</evidence>
<dbReference type="Proteomes" id="UP001196316">
    <property type="component" value="Unassembled WGS sequence"/>
</dbReference>
<reference evidence="3" key="4">
    <citation type="submission" date="2022-07" db="EMBL/GenBank/DDBJ databases">
        <title>Prevotella copri.</title>
        <authorList>
            <person name="Yang C."/>
        </authorList>
    </citation>
    <scope>NUCLEOTIDE SEQUENCE</scope>
    <source>
        <strain evidence="3">HF88</strain>
    </source>
</reference>
<dbReference type="InterPro" id="IPR029063">
    <property type="entry name" value="SAM-dependent_MTases_sf"/>
</dbReference>
<name>A0AA90ZWM5_9BACT</name>
<dbReference type="Proteomes" id="UP000421408">
    <property type="component" value="Unassembled WGS sequence"/>
</dbReference>
<reference evidence="4" key="5">
    <citation type="submission" date="2022-12" db="EMBL/GenBank/DDBJ databases">
        <title>Distinct polysaccharide growth profiles of human intestinal Prevotella copri isolates.</title>
        <authorList>
            <person name="Fehlner-Peach H."/>
            <person name="Magnabosco C."/>
            <person name="Raghavan V."/>
            <person name="Scher J.U."/>
            <person name="Tett A."/>
            <person name="Cox L.M."/>
            <person name="Gottsegen C."/>
            <person name="Watters A."/>
            <person name="Wiltshire- Gordon J.D."/>
            <person name="Segata N."/>
            <person name="Bonneau R."/>
            <person name="Littman D.R."/>
        </authorList>
    </citation>
    <scope>NUCLEOTIDE SEQUENCE</scope>
    <source>
        <strain evidence="4">IAA108</strain>
    </source>
</reference>
<organism evidence="4 5">
    <name type="scientific">Segatella copri</name>
    <dbReference type="NCBI Taxonomy" id="165179"/>
    <lineage>
        <taxon>Bacteria</taxon>
        <taxon>Pseudomonadati</taxon>
        <taxon>Bacteroidota</taxon>
        <taxon>Bacteroidia</taxon>
        <taxon>Bacteroidales</taxon>
        <taxon>Prevotellaceae</taxon>
        <taxon>Segatella</taxon>
    </lineage>
</organism>
<reference evidence="1" key="2">
    <citation type="submission" date="2021-06" db="EMBL/GenBank/DDBJ databases">
        <title>Collection of gut derived symbiotic bacterial strains cultured from healthy donors.</title>
        <authorList>
            <person name="Lin H."/>
            <person name="Littmann E."/>
            <person name="Pamer E.G."/>
        </authorList>
    </citation>
    <scope>NUCLEOTIDE SEQUENCE</scope>
    <source>
        <strain evidence="1">MSK.21.60</strain>
    </source>
</reference>
<dbReference type="AlphaFoldDB" id="A0AA90ZWM5"/>
<sequence>MVTNVSLPQWLDKYIFSSLNAKYCRSNSDMSVIDWDKKDMLNYLGTYFPRSYTESYCIWSDWFRQACNGWGKKDTLSLFDFCCGTGGEIIGLLEATNENMPNIKKVTIYAFDGNQHALRLFESIVNKYRSILKFEIEYKILPFEIDDFYDLNLIDGLIDKQFDIILTFKAICEFVTKERFEQDNAYAHICKCFLPKLKVGGLMLLVDVTTYNCVSQEWLPQMLDKGIEEVHAHVVGKNVGYNQCFTVSHSKCLQDRSKVAWRLIMK</sequence>
<dbReference type="Proteomes" id="UP001200307">
    <property type="component" value="Unassembled WGS sequence"/>
</dbReference>
<accession>A0AA90ZWM5</accession>